<protein>
    <submittedName>
        <fullName evidence="2">Uncharacterized protein</fullName>
    </submittedName>
</protein>
<dbReference type="Proteomes" id="UP001596414">
    <property type="component" value="Unassembled WGS sequence"/>
</dbReference>
<keyword evidence="1" id="KW-0812">Transmembrane</keyword>
<feature type="transmembrane region" description="Helical" evidence="1">
    <location>
        <begin position="20"/>
        <end position="49"/>
    </location>
</feature>
<evidence type="ECO:0000313" key="3">
    <source>
        <dbReference type="Proteomes" id="UP001596414"/>
    </source>
</evidence>
<sequence length="94" mass="10446">MDTLTRPVFRQPDGRRKGLIYLSFSLFCFLAWVYSGVAAGFHLFLFFAIGNGLTGAAELLPPDRRRAAGVFRLCSFGVLAIYLHLLVLVPDLVL</sequence>
<feature type="transmembrane region" description="Helical" evidence="1">
    <location>
        <begin position="70"/>
        <end position="89"/>
    </location>
</feature>
<organism evidence="2 3">
    <name type="scientific">Halovenus rubra</name>
    <dbReference type="NCBI Taxonomy" id="869890"/>
    <lineage>
        <taxon>Archaea</taxon>
        <taxon>Methanobacteriati</taxon>
        <taxon>Methanobacteriota</taxon>
        <taxon>Stenosarchaea group</taxon>
        <taxon>Halobacteria</taxon>
        <taxon>Halobacteriales</taxon>
        <taxon>Haloarculaceae</taxon>
        <taxon>Halovenus</taxon>
    </lineage>
</organism>
<proteinExistence type="predicted"/>
<dbReference type="Pfam" id="PF26041">
    <property type="entry name" value="DUF8011"/>
    <property type="match status" value="1"/>
</dbReference>
<reference evidence="2 3" key="1">
    <citation type="journal article" date="2014" name="Int. J. Syst. Evol. Microbiol.">
        <title>Complete genome sequence of Corynebacterium casei LMG S-19264T (=DSM 44701T), isolated from a smear-ripened cheese.</title>
        <authorList>
            <consortium name="US DOE Joint Genome Institute (JGI-PGF)"/>
            <person name="Walter F."/>
            <person name="Albersmeier A."/>
            <person name="Kalinowski J."/>
            <person name="Ruckert C."/>
        </authorList>
    </citation>
    <scope>NUCLEOTIDE SEQUENCE [LARGE SCALE GENOMIC DNA]</scope>
    <source>
        <strain evidence="2 3">CGMCC 4.7215</strain>
    </source>
</reference>
<accession>A0ABD5XDH2</accession>
<dbReference type="InterPro" id="IPR058324">
    <property type="entry name" value="DUF8011"/>
</dbReference>
<name>A0ABD5XDH2_9EURY</name>
<evidence type="ECO:0000256" key="1">
    <source>
        <dbReference type="SAM" id="Phobius"/>
    </source>
</evidence>
<comment type="caution">
    <text evidence="2">The sequence shown here is derived from an EMBL/GenBank/DDBJ whole genome shotgun (WGS) entry which is preliminary data.</text>
</comment>
<keyword evidence="1" id="KW-0472">Membrane</keyword>
<gene>
    <name evidence="2" type="ORF">ACFQJ7_13875</name>
</gene>
<dbReference type="AlphaFoldDB" id="A0ABD5XDH2"/>
<keyword evidence="1" id="KW-1133">Transmembrane helix</keyword>
<dbReference type="RefSeq" id="WP_267637046.1">
    <property type="nucleotide sequence ID" value="NZ_JAODIY010000009.1"/>
</dbReference>
<dbReference type="EMBL" id="JBHSZQ010000047">
    <property type="protein sequence ID" value="MFC7127098.1"/>
    <property type="molecule type" value="Genomic_DNA"/>
</dbReference>
<evidence type="ECO:0000313" key="2">
    <source>
        <dbReference type="EMBL" id="MFC7127098.1"/>
    </source>
</evidence>